<dbReference type="InterPro" id="IPR017896">
    <property type="entry name" value="4Fe4S_Fe-S-bd"/>
</dbReference>
<evidence type="ECO:0000256" key="2">
    <source>
        <dbReference type="ARBA" id="ARBA00022723"/>
    </source>
</evidence>
<dbReference type="EMBL" id="FONA01000003">
    <property type="protein sequence ID" value="SFD89115.1"/>
    <property type="molecule type" value="Genomic_DNA"/>
</dbReference>
<keyword evidence="5" id="KW-0175">Coiled coil</keyword>
<dbReference type="GO" id="GO:0046872">
    <property type="term" value="F:metal ion binding"/>
    <property type="evidence" value="ECO:0007669"/>
    <property type="project" value="UniProtKB-KW"/>
</dbReference>
<keyword evidence="2" id="KW-0479">Metal-binding</keyword>
<dbReference type="Gene3D" id="3.40.50.1780">
    <property type="match status" value="1"/>
</dbReference>
<evidence type="ECO:0000256" key="5">
    <source>
        <dbReference type="SAM" id="Coils"/>
    </source>
</evidence>
<keyword evidence="3" id="KW-0408">Iron</keyword>
<evidence type="ECO:0000313" key="9">
    <source>
        <dbReference type="Proteomes" id="UP000181976"/>
    </source>
</evidence>
<evidence type="ECO:0000256" key="4">
    <source>
        <dbReference type="ARBA" id="ARBA00023014"/>
    </source>
</evidence>
<dbReference type="OrthoDB" id="9813230at2"/>
<feature type="domain" description="4Fe-4S" evidence="7">
    <location>
        <begin position="362"/>
        <end position="423"/>
    </location>
</feature>
<keyword evidence="4" id="KW-0411">Iron-sulfur</keyword>
<dbReference type="InterPro" id="IPR009016">
    <property type="entry name" value="Fe_hydrogenase"/>
</dbReference>
<proteinExistence type="predicted"/>
<dbReference type="Pfam" id="PF04060">
    <property type="entry name" value="FeS"/>
    <property type="match status" value="1"/>
</dbReference>
<evidence type="ECO:0000259" key="7">
    <source>
        <dbReference type="PROSITE" id="PS51656"/>
    </source>
</evidence>
<sequence length="616" mass="69716">MAGLLNVNSEKCNLSFTCIRTCPAKAIRIKDKHAEILPSRCIECGHCFTMCSQEAIEVRDEAERVMQLLKREEPVAAICDPAISAEFVDITDYRKFVGMIRALGFRYVLEAAFGVDLVAIKYKELWDHFHGKYYISTNCPPVVSQVEKYHPELVDNLAPIVPPYVAMAKVIHRLYGANTKVIYFTACVAAKNDVRLYKGDGTINGVLSFLELRKLFNQNRISENSVEFSDFDPPIGRKGGLFPISRGMIQSVDINPDLLNASIITTEGRNNFLQSLREFKTEIGLKQHLDLFYCEGCIMGPGTSLGGKKFYRRSQVIKYVNKRLINFDYKTWQQDIDRFRDLDLSRTFKIRDQRLPYPSENEIQRVLHEMGKEKVEDQLGCGACGYPSCREFAIAYCQGLTNYEMCYTYTIHKMHTYINKLNAANEKLKRTKEALKQSEEKAREEEKAARLAAETTTAMLNKIRAGVVIVDENLKIIESNDSFVNMVGEDAKSINELVPGLKGAELKALIPFYKLFATVLQSGQDQLNRDTSLDDSILNVSVFTIEKNKIVGGIIRDLTAPEVQREEVINRAREVIRDNLETVQQIAFLLGESASKTEKILSSIIETQKGRANEGP</sequence>
<dbReference type="InterPro" id="IPR007202">
    <property type="entry name" value="4Fe-4S_dom"/>
</dbReference>
<dbReference type="PANTHER" id="PTHR11615">
    <property type="entry name" value="NITRATE, FORMATE, IRON DEHYDROGENASE"/>
    <property type="match status" value="1"/>
</dbReference>
<dbReference type="Pfam" id="PF13237">
    <property type="entry name" value="Fer4_10"/>
    <property type="match status" value="1"/>
</dbReference>
<dbReference type="Gene3D" id="3.30.450.20">
    <property type="entry name" value="PAS domain"/>
    <property type="match status" value="1"/>
</dbReference>
<dbReference type="Pfam" id="PF02906">
    <property type="entry name" value="Fe_hyd_lg_C"/>
    <property type="match status" value="1"/>
</dbReference>
<dbReference type="Proteomes" id="UP000181976">
    <property type="component" value="Unassembled WGS sequence"/>
</dbReference>
<evidence type="ECO:0000313" key="8">
    <source>
        <dbReference type="EMBL" id="SFD89115.1"/>
    </source>
</evidence>
<dbReference type="InterPro" id="IPR004108">
    <property type="entry name" value="Fe_hydrogenase_lsu_C"/>
</dbReference>
<feature type="domain" description="4Fe-4S ferredoxin-type" evidence="6">
    <location>
        <begin position="3"/>
        <end position="31"/>
    </location>
</feature>
<evidence type="ECO:0000259" key="6">
    <source>
        <dbReference type="PROSITE" id="PS51379"/>
    </source>
</evidence>
<evidence type="ECO:0000256" key="3">
    <source>
        <dbReference type="ARBA" id="ARBA00023004"/>
    </source>
</evidence>
<reference evidence="8 9" key="1">
    <citation type="submission" date="2016-10" db="EMBL/GenBank/DDBJ databases">
        <authorList>
            <person name="de Groot N.N."/>
        </authorList>
    </citation>
    <scope>NUCLEOTIDE SEQUENCE [LARGE SCALE GENOMIC DNA]</scope>
    <source>
        <strain evidence="8 9">DSM 19012</strain>
    </source>
</reference>
<gene>
    <name evidence="8" type="ORF">SAMN05444380_103180</name>
</gene>
<dbReference type="Gene3D" id="1.10.15.40">
    <property type="entry name" value="Electron transport complex subunit B, putative Fe-S cluster"/>
    <property type="match status" value="1"/>
</dbReference>
<name>A0A1I1W1V7_9BACT</name>
<dbReference type="SUPFAM" id="SSF53920">
    <property type="entry name" value="Fe-only hydrogenase"/>
    <property type="match status" value="1"/>
</dbReference>
<protein>
    <submittedName>
        <fullName evidence="8">Iron only hydrogenase large subunit, C-terminal domain</fullName>
    </submittedName>
</protein>
<feature type="domain" description="4Fe-4S ferredoxin-type" evidence="6">
    <location>
        <begin position="32"/>
        <end position="61"/>
    </location>
</feature>
<organism evidence="8 9">
    <name type="scientific">Thermophagus xiamenensis</name>
    <dbReference type="NCBI Taxonomy" id="385682"/>
    <lineage>
        <taxon>Bacteria</taxon>
        <taxon>Pseudomonadati</taxon>
        <taxon>Bacteroidota</taxon>
        <taxon>Bacteroidia</taxon>
        <taxon>Marinilabiliales</taxon>
        <taxon>Marinilabiliaceae</taxon>
        <taxon>Thermophagus</taxon>
    </lineage>
</organism>
<dbReference type="GO" id="GO:0051539">
    <property type="term" value="F:4 iron, 4 sulfur cluster binding"/>
    <property type="evidence" value="ECO:0007669"/>
    <property type="project" value="UniProtKB-KW"/>
</dbReference>
<feature type="coiled-coil region" evidence="5">
    <location>
        <begin position="414"/>
        <end position="455"/>
    </location>
</feature>
<dbReference type="PROSITE" id="PS51379">
    <property type="entry name" value="4FE4S_FER_2"/>
    <property type="match status" value="2"/>
</dbReference>
<keyword evidence="9" id="KW-1185">Reference proteome</keyword>
<dbReference type="SUPFAM" id="SSF54862">
    <property type="entry name" value="4Fe-4S ferredoxins"/>
    <property type="match status" value="1"/>
</dbReference>
<dbReference type="eggNOG" id="COG2221">
    <property type="taxonomic scope" value="Bacteria"/>
</dbReference>
<dbReference type="RefSeq" id="WP_010527874.1">
    <property type="nucleotide sequence ID" value="NZ_AFSL01000064.1"/>
</dbReference>
<evidence type="ECO:0000256" key="1">
    <source>
        <dbReference type="ARBA" id="ARBA00022485"/>
    </source>
</evidence>
<dbReference type="STRING" id="385682.SAMN05444380_103180"/>
<keyword evidence="1" id="KW-0004">4Fe-4S</keyword>
<dbReference type="InParanoid" id="A0A1I1W1V7"/>
<dbReference type="Gene3D" id="3.30.70.20">
    <property type="match status" value="1"/>
</dbReference>
<dbReference type="eggNOG" id="COG4624">
    <property type="taxonomic scope" value="Bacteria"/>
</dbReference>
<dbReference type="PROSITE" id="PS51656">
    <property type="entry name" value="4FE4S"/>
    <property type="match status" value="1"/>
</dbReference>
<dbReference type="AlphaFoldDB" id="A0A1I1W1V7"/>
<dbReference type="Gene3D" id="3.40.950.10">
    <property type="entry name" value="Fe-only Hydrogenase (Larger Subunit), Chain L, domain 3"/>
    <property type="match status" value="1"/>
</dbReference>
<dbReference type="InterPro" id="IPR050340">
    <property type="entry name" value="Cytosolic_Fe-S_CAF"/>
</dbReference>
<accession>A0A1I1W1V7</accession>